<dbReference type="AlphaFoldDB" id="A0AAV2VVW0"/>
<comment type="caution">
    <text evidence="2">The sequence shown here is derived from an EMBL/GenBank/DDBJ whole genome shotgun (WGS) entry which is preliminary data.</text>
</comment>
<feature type="chain" id="PRO_5043853324" description="Outer membrane protein beta-barrel domain-containing protein" evidence="1">
    <location>
        <begin position="25"/>
        <end position="141"/>
    </location>
</feature>
<dbReference type="RefSeq" id="WP_022613146.1">
    <property type="nucleotide sequence ID" value="NZ_LK391965.1"/>
</dbReference>
<evidence type="ECO:0000256" key="1">
    <source>
        <dbReference type="SAM" id="SignalP"/>
    </source>
</evidence>
<name>A0AAV2VVW0_9VIBR</name>
<organism evidence="2 3">
    <name type="scientific">Vibrio nigripulchritudo SOn1</name>
    <dbReference type="NCBI Taxonomy" id="1238450"/>
    <lineage>
        <taxon>Bacteria</taxon>
        <taxon>Pseudomonadati</taxon>
        <taxon>Pseudomonadota</taxon>
        <taxon>Gammaproteobacteria</taxon>
        <taxon>Vibrionales</taxon>
        <taxon>Vibrionaceae</taxon>
        <taxon>Vibrio</taxon>
    </lineage>
</organism>
<evidence type="ECO:0008006" key="4">
    <source>
        <dbReference type="Google" id="ProtNLM"/>
    </source>
</evidence>
<protein>
    <recommendedName>
        <fullName evidence="4">Outer membrane protein beta-barrel domain-containing protein</fullName>
    </recommendedName>
</protein>
<keyword evidence="1" id="KW-0732">Signal</keyword>
<evidence type="ECO:0000313" key="3">
    <source>
        <dbReference type="Proteomes" id="UP000018211"/>
    </source>
</evidence>
<accession>A0AAV2VVW0</accession>
<dbReference type="EMBL" id="CAOF01000154">
    <property type="protein sequence ID" value="CCO48772.1"/>
    <property type="molecule type" value="Genomic_DNA"/>
</dbReference>
<reference evidence="2 3" key="1">
    <citation type="journal article" date="2013" name="ISME J.">
        <title>Comparative genomics of pathogenic lineages of Vibrio nigripulchritudo identifies virulence-associated traits.</title>
        <authorList>
            <person name="Goudenege D."/>
            <person name="Labreuche Y."/>
            <person name="Krin E."/>
            <person name="Ansquer D."/>
            <person name="Mangenot S."/>
            <person name="Calteau A."/>
            <person name="Medigue C."/>
            <person name="Mazel D."/>
            <person name="Polz M.F."/>
            <person name="Le Roux F."/>
        </authorList>
    </citation>
    <scope>NUCLEOTIDE SEQUENCE [LARGE SCALE GENOMIC DNA]</scope>
    <source>
        <strain evidence="2 3">SOn1</strain>
    </source>
</reference>
<proteinExistence type="predicted"/>
<gene>
    <name evidence="2" type="ORF">VIBNISOn1_600081</name>
</gene>
<feature type="signal peptide" evidence="1">
    <location>
        <begin position="1"/>
        <end position="24"/>
    </location>
</feature>
<dbReference type="Proteomes" id="UP000018211">
    <property type="component" value="Unassembled WGS sequence"/>
</dbReference>
<evidence type="ECO:0000313" key="2">
    <source>
        <dbReference type="EMBL" id="CCO48772.1"/>
    </source>
</evidence>
<sequence>MKAVSRSVAGVAMLLTVIAQPVFAESNQKGEWKLGMGLDQGLSVVAQYKDTYNFAIGNHGISADYLLKKGQFESSEVPFTWYFGAGAWIGWEESFGPRIPLGLDWDFAKGWDAYAQVAPGLNIHKGINLGLDASVGVRYSF</sequence>